<dbReference type="Gene3D" id="3.40.50.80">
    <property type="entry name" value="Nucleotide-binding domain of ferredoxin-NADP reductase (FNR) module"/>
    <property type="match status" value="1"/>
</dbReference>
<keyword evidence="3" id="KW-0223">Dioxygenase</keyword>
<dbReference type="InterPro" id="IPR001433">
    <property type="entry name" value="OxRdtase_FAD/NAD-bd"/>
</dbReference>
<evidence type="ECO:0000313" key="4">
    <source>
        <dbReference type="Proteomes" id="UP000199545"/>
    </source>
</evidence>
<sequence>MVSMLNTIAEKQPDRKVTYIHAAINGRHHAMKEHVARLASQNGNIQSFVCYESPTEEDRRDQSFDKEGFIDRYG</sequence>
<name>A0A1I3V437_9BACL</name>
<organism evidence="3 4">
    <name type="scientific">Thermoflavimicrobium dichotomicum</name>
    <dbReference type="NCBI Taxonomy" id="46223"/>
    <lineage>
        <taxon>Bacteria</taxon>
        <taxon>Bacillati</taxon>
        <taxon>Bacillota</taxon>
        <taxon>Bacilli</taxon>
        <taxon>Bacillales</taxon>
        <taxon>Thermoactinomycetaceae</taxon>
        <taxon>Thermoflavimicrobium</taxon>
    </lineage>
</organism>
<dbReference type="InterPro" id="IPR039261">
    <property type="entry name" value="FNR_nucleotide-bd"/>
</dbReference>
<evidence type="ECO:0000256" key="1">
    <source>
        <dbReference type="SAM" id="MobiDB-lite"/>
    </source>
</evidence>
<keyword evidence="4" id="KW-1185">Reference proteome</keyword>
<dbReference type="SUPFAM" id="SSF52343">
    <property type="entry name" value="Ferredoxin reductase-like, C-terminal NADP-linked domain"/>
    <property type="match status" value="1"/>
</dbReference>
<dbReference type="Pfam" id="PF00175">
    <property type="entry name" value="NAD_binding_1"/>
    <property type="match status" value="1"/>
</dbReference>
<dbReference type="EMBL" id="FORR01000034">
    <property type="protein sequence ID" value="SFJ90218.1"/>
    <property type="molecule type" value="Genomic_DNA"/>
</dbReference>
<reference evidence="3 4" key="1">
    <citation type="submission" date="2016-10" db="EMBL/GenBank/DDBJ databases">
        <authorList>
            <person name="de Groot N.N."/>
        </authorList>
    </citation>
    <scope>NUCLEOTIDE SEQUENCE [LARGE SCALE GENOMIC DNA]</scope>
    <source>
        <strain evidence="3 4">DSM 44778</strain>
    </source>
</reference>
<feature type="domain" description="Oxidoreductase FAD/NAD(P)-binding" evidence="2">
    <location>
        <begin position="1"/>
        <end position="70"/>
    </location>
</feature>
<dbReference type="Proteomes" id="UP000199545">
    <property type="component" value="Unassembled WGS sequence"/>
</dbReference>
<dbReference type="STRING" id="46223.SAMN05421852_13413"/>
<gene>
    <name evidence="3" type="ORF">SAMN05421852_13413</name>
</gene>
<evidence type="ECO:0000313" key="3">
    <source>
        <dbReference type="EMBL" id="SFJ90218.1"/>
    </source>
</evidence>
<protein>
    <submittedName>
        <fullName evidence="3">Nitric oxide dioxygenase</fullName>
    </submittedName>
</protein>
<evidence type="ECO:0000259" key="2">
    <source>
        <dbReference type="Pfam" id="PF00175"/>
    </source>
</evidence>
<proteinExistence type="predicted"/>
<feature type="region of interest" description="Disordered" evidence="1">
    <location>
        <begin position="52"/>
        <end position="74"/>
    </location>
</feature>
<dbReference type="AlphaFoldDB" id="A0A1I3V437"/>
<dbReference type="GO" id="GO:0051213">
    <property type="term" value="F:dioxygenase activity"/>
    <property type="evidence" value="ECO:0007669"/>
    <property type="project" value="UniProtKB-KW"/>
</dbReference>
<feature type="compositionally biased region" description="Basic and acidic residues" evidence="1">
    <location>
        <begin position="56"/>
        <end position="74"/>
    </location>
</feature>
<accession>A0A1I3V437</accession>
<keyword evidence="3" id="KW-0560">Oxidoreductase</keyword>